<feature type="domain" description="AAA+ ATPase" evidence="4">
    <location>
        <begin position="237"/>
        <end position="385"/>
    </location>
</feature>
<dbReference type="SMART" id="SM00382">
    <property type="entry name" value="AAA"/>
    <property type="match status" value="2"/>
</dbReference>
<evidence type="ECO:0000256" key="1">
    <source>
        <dbReference type="ARBA" id="ARBA00022741"/>
    </source>
</evidence>
<dbReference type="PROSITE" id="PS00675">
    <property type="entry name" value="SIGMA54_INTERACT_1"/>
    <property type="match status" value="1"/>
</dbReference>
<protein>
    <recommendedName>
        <fullName evidence="4">AAA+ ATPase domain-containing protein</fullName>
    </recommendedName>
</protein>
<dbReference type="GO" id="GO:0005524">
    <property type="term" value="F:ATP binding"/>
    <property type="evidence" value="ECO:0007669"/>
    <property type="project" value="UniProtKB-KW"/>
</dbReference>
<dbReference type="InterPro" id="IPR025662">
    <property type="entry name" value="Sigma_54_int_dom_ATP-bd_1"/>
</dbReference>
<reference evidence="5 6" key="1">
    <citation type="journal article" date="2015" name="Plant Cell">
        <title>Oil accumulation by the oleaginous diatom Fistulifera solaris as revealed by the genome and transcriptome.</title>
        <authorList>
            <person name="Tanaka T."/>
            <person name="Maeda Y."/>
            <person name="Veluchamy A."/>
            <person name="Tanaka M."/>
            <person name="Abida H."/>
            <person name="Marechal E."/>
            <person name="Bowler C."/>
            <person name="Muto M."/>
            <person name="Sunaga Y."/>
            <person name="Tanaka M."/>
            <person name="Yoshino T."/>
            <person name="Taniguchi T."/>
            <person name="Fukuda Y."/>
            <person name="Nemoto M."/>
            <person name="Matsumoto M."/>
            <person name="Wong P.S."/>
            <person name="Aburatani S."/>
            <person name="Fujibuchi W."/>
        </authorList>
    </citation>
    <scope>NUCLEOTIDE SEQUENCE [LARGE SCALE GENOMIC DNA]</scope>
    <source>
        <strain evidence="5 6">JPCC DA0580</strain>
    </source>
</reference>
<organism evidence="5 6">
    <name type="scientific">Fistulifera solaris</name>
    <name type="common">Oleaginous diatom</name>
    <dbReference type="NCBI Taxonomy" id="1519565"/>
    <lineage>
        <taxon>Eukaryota</taxon>
        <taxon>Sar</taxon>
        <taxon>Stramenopiles</taxon>
        <taxon>Ochrophyta</taxon>
        <taxon>Bacillariophyta</taxon>
        <taxon>Bacillariophyceae</taxon>
        <taxon>Bacillariophycidae</taxon>
        <taxon>Naviculales</taxon>
        <taxon>Naviculaceae</taxon>
        <taxon>Fistulifera</taxon>
    </lineage>
</organism>
<dbReference type="Gene3D" id="1.10.8.60">
    <property type="match status" value="1"/>
</dbReference>
<evidence type="ECO:0000313" key="5">
    <source>
        <dbReference type="EMBL" id="GAX15035.1"/>
    </source>
</evidence>
<dbReference type="InterPro" id="IPR003959">
    <property type="entry name" value="ATPase_AAA_core"/>
</dbReference>
<dbReference type="InterPro" id="IPR027417">
    <property type="entry name" value="P-loop_NTPase"/>
</dbReference>
<dbReference type="InParanoid" id="A0A1Z5JLZ9"/>
<dbReference type="PANTHER" id="PTHR23077:SF171">
    <property type="entry name" value="NUCLEAR VALOSIN-CONTAINING PROTEIN-LIKE"/>
    <property type="match status" value="1"/>
</dbReference>
<keyword evidence="2" id="KW-0067">ATP-binding</keyword>
<dbReference type="EMBL" id="BDSP01000087">
    <property type="protein sequence ID" value="GAX15035.1"/>
    <property type="molecule type" value="Genomic_DNA"/>
</dbReference>
<dbReference type="PANTHER" id="PTHR23077">
    <property type="entry name" value="AAA-FAMILY ATPASE"/>
    <property type="match status" value="1"/>
</dbReference>
<gene>
    <name evidence="5" type="ORF">FisN_12Lh269</name>
</gene>
<feature type="coiled-coil region" evidence="3">
    <location>
        <begin position="57"/>
        <end position="84"/>
    </location>
</feature>
<dbReference type="Pfam" id="PF00004">
    <property type="entry name" value="AAA"/>
    <property type="match status" value="2"/>
</dbReference>
<comment type="caution">
    <text evidence="5">The sequence shown here is derived from an EMBL/GenBank/DDBJ whole genome shotgun (WGS) entry which is preliminary data.</text>
</comment>
<evidence type="ECO:0000256" key="3">
    <source>
        <dbReference type="SAM" id="Coils"/>
    </source>
</evidence>
<dbReference type="Proteomes" id="UP000198406">
    <property type="component" value="Unassembled WGS sequence"/>
</dbReference>
<sequence>MGKRKASKAESHNETNDTILALLDLCGFYEDATRMTLIDLLEALRIRYSRHNWWDVNSFAAQEMLELEELMAKCREQMIQYETKLTADYVEFTELSKMAVPTAFAYIKESLCSSYRTQHALELTALRNMTAALDRIYCSTDPNDQSFDHCIESTIQCLHRYSMLHRVDFQEVLAICHRQNSAVTQQLFKGSETKVTESTIRSDGGNARLSPAVTSADGVLDAVRCFMQEAKETVTASFTTLLVVGPEGSGKTHLCDQVSSLVKEASCQVIQPRLPLDILGSSVGEAEDTIVAVFHAARVSTKPMVIVLDGLDHILLEVSTKQSASSMENTSALLRRSTATFLSVLDAMRERPERGSNIFVLCTSTRKTDVLYHRFDCVHHLQPPNEEVRRQLLTSLVPIFENDVSMRDENREQILDDLVEATLGKNYAELVLCCRQALEDLSNQGMRDISARLFFHSLKNRLNTFAPLSLQTGVLADSVDMRVLAARDFAINTNERFLFSMKGDAAKSAWKVLVESIVIPMCRAKELKRLLVGSSVSTSRVVVGGVLLTGESGSGKTRIAMDCGQYAVSLLPSIKILDVSCTSLIHKEVGGSERAVQRLFDSARKASPCILLLEGIENIAAVRGNDPTTEGTLDRVLATLLTEMDGVHGNSQHEGGIAVIGITHNSSLIDAALKRPGRLQKTIEMQKDW</sequence>
<feature type="domain" description="AAA+ ATPase" evidence="4">
    <location>
        <begin position="542"/>
        <end position="689"/>
    </location>
</feature>
<dbReference type="InterPro" id="IPR050168">
    <property type="entry name" value="AAA_ATPase_domain"/>
</dbReference>
<evidence type="ECO:0000313" key="6">
    <source>
        <dbReference type="Proteomes" id="UP000198406"/>
    </source>
</evidence>
<evidence type="ECO:0000259" key="4">
    <source>
        <dbReference type="SMART" id="SM00382"/>
    </source>
</evidence>
<dbReference type="SUPFAM" id="SSF52540">
    <property type="entry name" value="P-loop containing nucleoside triphosphate hydrolases"/>
    <property type="match status" value="2"/>
</dbReference>
<accession>A0A1Z5JLZ9</accession>
<dbReference type="InterPro" id="IPR003593">
    <property type="entry name" value="AAA+_ATPase"/>
</dbReference>
<keyword evidence="6" id="KW-1185">Reference proteome</keyword>
<name>A0A1Z5JLZ9_FISSO</name>
<keyword evidence="1" id="KW-0547">Nucleotide-binding</keyword>
<dbReference type="Gene3D" id="3.40.50.300">
    <property type="entry name" value="P-loop containing nucleotide triphosphate hydrolases"/>
    <property type="match status" value="2"/>
</dbReference>
<evidence type="ECO:0000256" key="2">
    <source>
        <dbReference type="ARBA" id="ARBA00022840"/>
    </source>
</evidence>
<proteinExistence type="predicted"/>
<keyword evidence="3" id="KW-0175">Coiled coil</keyword>
<dbReference type="GO" id="GO:0016887">
    <property type="term" value="F:ATP hydrolysis activity"/>
    <property type="evidence" value="ECO:0007669"/>
    <property type="project" value="InterPro"/>
</dbReference>
<dbReference type="OrthoDB" id="44571at2759"/>
<dbReference type="AlphaFoldDB" id="A0A1Z5JLZ9"/>